<evidence type="ECO:0000256" key="1">
    <source>
        <dbReference type="SAM" id="Phobius"/>
    </source>
</evidence>
<evidence type="ECO:0000313" key="2">
    <source>
        <dbReference type="EMBL" id="KAH0898670.1"/>
    </source>
</evidence>
<feature type="transmembrane region" description="Helical" evidence="1">
    <location>
        <begin position="6"/>
        <end position="25"/>
    </location>
</feature>
<keyword evidence="1" id="KW-1133">Transmembrane helix</keyword>
<organism evidence="2 3">
    <name type="scientific">Brassica napus</name>
    <name type="common">Rape</name>
    <dbReference type="NCBI Taxonomy" id="3708"/>
    <lineage>
        <taxon>Eukaryota</taxon>
        <taxon>Viridiplantae</taxon>
        <taxon>Streptophyta</taxon>
        <taxon>Embryophyta</taxon>
        <taxon>Tracheophyta</taxon>
        <taxon>Spermatophyta</taxon>
        <taxon>Magnoliopsida</taxon>
        <taxon>eudicotyledons</taxon>
        <taxon>Gunneridae</taxon>
        <taxon>Pentapetalae</taxon>
        <taxon>rosids</taxon>
        <taxon>malvids</taxon>
        <taxon>Brassicales</taxon>
        <taxon>Brassicaceae</taxon>
        <taxon>Brassiceae</taxon>
        <taxon>Brassica</taxon>
    </lineage>
</organism>
<protein>
    <recommendedName>
        <fullName evidence="4">S-protein homolog</fullName>
    </recommendedName>
</protein>
<name>A0ABQ8B1I1_BRANA</name>
<proteinExistence type="predicted"/>
<evidence type="ECO:0008006" key="4">
    <source>
        <dbReference type="Google" id="ProtNLM"/>
    </source>
</evidence>
<keyword evidence="3" id="KW-1185">Reference proteome</keyword>
<keyword evidence="1" id="KW-0472">Membrane</keyword>
<sequence>MQARVFALNLIWPFFTLPSSLWVIWTLSTQPSFFLVTRTESWIWRKLLKLRPTAYIFMKAEIRNGTSVSFEQMPSSKWAGCNGPDTFANGDWAFLKVGFVFPDRILTTSPPSMRYGEDVFLWKCTHSW</sequence>
<feature type="non-terminal residue" evidence="2">
    <location>
        <position position="128"/>
    </location>
</feature>
<comment type="caution">
    <text evidence="2">The sequence shown here is derived from an EMBL/GenBank/DDBJ whole genome shotgun (WGS) entry which is preliminary data.</text>
</comment>
<evidence type="ECO:0000313" key="3">
    <source>
        <dbReference type="Proteomes" id="UP000824890"/>
    </source>
</evidence>
<gene>
    <name evidence="2" type="ORF">HID58_048238</name>
</gene>
<keyword evidence="1" id="KW-0812">Transmembrane</keyword>
<reference evidence="2 3" key="1">
    <citation type="submission" date="2021-05" db="EMBL/GenBank/DDBJ databases">
        <title>Genome Assembly of Synthetic Allotetraploid Brassica napus Reveals Homoeologous Exchanges between Subgenomes.</title>
        <authorList>
            <person name="Davis J.T."/>
        </authorList>
    </citation>
    <scope>NUCLEOTIDE SEQUENCE [LARGE SCALE GENOMIC DNA]</scope>
    <source>
        <strain evidence="3">cv. Da-Ae</strain>
        <tissue evidence="2">Seedling</tissue>
    </source>
</reference>
<accession>A0ABQ8B1I1</accession>
<dbReference type="Proteomes" id="UP000824890">
    <property type="component" value="Unassembled WGS sequence"/>
</dbReference>
<dbReference type="EMBL" id="JAGKQM010000012">
    <property type="protein sequence ID" value="KAH0898670.1"/>
    <property type="molecule type" value="Genomic_DNA"/>
</dbReference>